<protein>
    <recommendedName>
        <fullName evidence="1">GmrSD restriction endonucleases N-terminal domain-containing protein</fullName>
    </recommendedName>
</protein>
<evidence type="ECO:0000259" key="1">
    <source>
        <dbReference type="Pfam" id="PF03235"/>
    </source>
</evidence>
<accession>A0A1I4QIM6</accession>
<dbReference type="RefSeq" id="WP_074905604.1">
    <property type="nucleotide sequence ID" value="NZ_FOUB01000027.1"/>
</dbReference>
<dbReference type="Proteomes" id="UP000183287">
    <property type="component" value="Unassembled WGS sequence"/>
</dbReference>
<keyword evidence="3" id="KW-1185">Reference proteome</keyword>
<dbReference type="OrthoDB" id="3654724at2"/>
<dbReference type="PANTHER" id="PTHR39639:SF1">
    <property type="entry name" value="DUF262 DOMAIN-CONTAINING PROTEIN"/>
    <property type="match status" value="1"/>
</dbReference>
<dbReference type="Pfam" id="PF03235">
    <property type="entry name" value="GmrSD_N"/>
    <property type="match status" value="1"/>
</dbReference>
<organism evidence="2 3">
    <name type="scientific">Nitrosomonas communis</name>
    <dbReference type="NCBI Taxonomy" id="44574"/>
    <lineage>
        <taxon>Bacteria</taxon>
        <taxon>Pseudomonadati</taxon>
        <taxon>Pseudomonadota</taxon>
        <taxon>Betaproteobacteria</taxon>
        <taxon>Nitrosomonadales</taxon>
        <taxon>Nitrosomonadaceae</taxon>
        <taxon>Nitrosomonas</taxon>
    </lineage>
</organism>
<dbReference type="InterPro" id="IPR004919">
    <property type="entry name" value="GmrSD_N"/>
</dbReference>
<feature type="domain" description="GmrSD restriction endonucleases N-terminal" evidence="1">
    <location>
        <begin position="23"/>
        <end position="158"/>
    </location>
</feature>
<evidence type="ECO:0000313" key="3">
    <source>
        <dbReference type="Proteomes" id="UP000183287"/>
    </source>
</evidence>
<name>A0A1I4QIM6_9PROT</name>
<evidence type="ECO:0000313" key="2">
    <source>
        <dbReference type="EMBL" id="SFM39972.1"/>
    </source>
</evidence>
<proteinExistence type="predicted"/>
<sequence>MEITRSSFTISEIRDMWQRRELIVNKNYQRSSSVWPDSARTYFIDTILNRYIFPKVYFYQVFDKTRKKVIREIVDGQQRLTTILCFLNDDFPLTSRSVKYQGKRFSDLDEDLQQQFLTYSVEVDIIYSAEQSDLLAMFTRMNAYTAPLNPAEKRHAEFEGQFKWFIIEATGEIGPRLVNFNVLTSKQAIRMHDAEFLTELAIVLDLGIMNKSDTSLTQIYRKYDKSFPREAEFRGRIYEFMQLLEQEFAPLKNTFITKSYVCHSLFCALMQRKYGIPNGNEFGTQTDGVFFTNLQKTIDALSALAGAHELQDISGPYGPYVEACLSTTHRVKQRKIRSIWLYNALI</sequence>
<dbReference type="PANTHER" id="PTHR39639">
    <property type="entry name" value="CHROMOSOME 16, WHOLE GENOME SHOTGUN SEQUENCE"/>
    <property type="match status" value="1"/>
</dbReference>
<gene>
    <name evidence="2" type="ORF">SAMN05421863_10271</name>
</gene>
<reference evidence="3" key="1">
    <citation type="submission" date="2016-10" db="EMBL/GenBank/DDBJ databases">
        <authorList>
            <person name="Varghese N."/>
            <person name="Submissions S."/>
        </authorList>
    </citation>
    <scope>NUCLEOTIDE SEQUENCE [LARGE SCALE GENOMIC DNA]</scope>
    <source>
        <strain evidence="3">Nm44</strain>
    </source>
</reference>
<dbReference type="AlphaFoldDB" id="A0A1I4QIM6"/>
<dbReference type="EMBL" id="FOUB01000027">
    <property type="protein sequence ID" value="SFM39972.1"/>
    <property type="molecule type" value="Genomic_DNA"/>
</dbReference>